<sequence length="307" mass="35522">MSQGTSELELEKPLPKEEKGFLASFTPNRITLLRILLLPLPCALLFFESYLAKIFSVSLGSLLGFTDYIDGVLARRQKKVTTLGSMLDPISDKIFVTVVYLTLVYMGYFPYLPCALLLSREILVAFLRSWFPEEMKVTNLARWKTFFQMSLAGITVLVSIFNKKYIEVFHYMLYGLAIFSYLSAFPYFYRVKRALSRLKIEPQALGKSLLSLNFSITLLLIFPYAGKLFWIIQVTLSFYFFRKALARTSPLHAQEESLLIVFLLLLISFEAFFTGRLYYSLFGVLLFSLYRDGLKSLKIMWEILKLR</sequence>
<dbReference type="GO" id="GO:0016780">
    <property type="term" value="F:phosphotransferase activity, for other substituted phosphate groups"/>
    <property type="evidence" value="ECO:0007669"/>
    <property type="project" value="InterPro"/>
</dbReference>
<feature type="transmembrane region" description="Helical" evidence="12">
    <location>
        <begin position="94"/>
        <end position="118"/>
    </location>
</feature>
<keyword evidence="9" id="KW-0594">Phospholipid biosynthesis</keyword>
<keyword evidence="6 12" id="KW-1133">Transmembrane helix</keyword>
<evidence type="ECO:0000256" key="11">
    <source>
        <dbReference type="RuleBase" id="RU003750"/>
    </source>
</evidence>
<feature type="transmembrane region" description="Helical" evidence="12">
    <location>
        <begin position="30"/>
        <end position="47"/>
    </location>
</feature>
<comment type="similarity">
    <text evidence="2 11">Belongs to the CDP-alcohol phosphatidyltransferase class-I family.</text>
</comment>
<keyword evidence="8 12" id="KW-0472">Membrane</keyword>
<proteinExistence type="inferred from homology"/>
<evidence type="ECO:0000256" key="7">
    <source>
        <dbReference type="ARBA" id="ARBA00023098"/>
    </source>
</evidence>
<keyword evidence="5 12" id="KW-0812">Transmembrane</keyword>
<keyword evidence="3" id="KW-0444">Lipid biosynthesis</keyword>
<organism evidence="13 14">
    <name type="scientific">Caldimicrobium thiodismutans</name>
    <dbReference type="NCBI Taxonomy" id="1653476"/>
    <lineage>
        <taxon>Bacteria</taxon>
        <taxon>Pseudomonadati</taxon>
        <taxon>Thermodesulfobacteriota</taxon>
        <taxon>Thermodesulfobacteria</taxon>
        <taxon>Thermodesulfobacteriales</taxon>
        <taxon>Thermodesulfobacteriaceae</taxon>
        <taxon>Caldimicrobium</taxon>
    </lineage>
</organism>
<evidence type="ECO:0000256" key="5">
    <source>
        <dbReference type="ARBA" id="ARBA00022692"/>
    </source>
</evidence>
<evidence type="ECO:0000256" key="12">
    <source>
        <dbReference type="SAM" id="Phobius"/>
    </source>
</evidence>
<dbReference type="AlphaFoldDB" id="A0A2N7PJC9"/>
<dbReference type="Proteomes" id="UP000235731">
    <property type="component" value="Unassembled WGS sequence"/>
</dbReference>
<dbReference type="GO" id="GO:0016020">
    <property type="term" value="C:membrane"/>
    <property type="evidence" value="ECO:0007669"/>
    <property type="project" value="UniProtKB-SubCell"/>
</dbReference>
<evidence type="ECO:0000256" key="8">
    <source>
        <dbReference type="ARBA" id="ARBA00023136"/>
    </source>
</evidence>
<feature type="transmembrane region" description="Helical" evidence="12">
    <location>
        <begin position="145"/>
        <end position="162"/>
    </location>
</feature>
<dbReference type="InterPro" id="IPR000462">
    <property type="entry name" value="CDP-OH_P_trans"/>
</dbReference>
<evidence type="ECO:0000256" key="4">
    <source>
        <dbReference type="ARBA" id="ARBA00022679"/>
    </source>
</evidence>
<keyword evidence="4 11" id="KW-0808">Transferase</keyword>
<feature type="transmembrane region" description="Helical" evidence="12">
    <location>
        <begin position="210"/>
        <end position="240"/>
    </location>
</feature>
<feature type="transmembrane region" description="Helical" evidence="12">
    <location>
        <begin position="260"/>
        <end position="290"/>
    </location>
</feature>
<evidence type="ECO:0008006" key="15">
    <source>
        <dbReference type="Google" id="ProtNLM"/>
    </source>
</evidence>
<keyword evidence="10" id="KW-1208">Phospholipid metabolism</keyword>
<dbReference type="EMBL" id="PNIE01000053">
    <property type="protein sequence ID" value="PMP62814.1"/>
    <property type="molecule type" value="Genomic_DNA"/>
</dbReference>
<evidence type="ECO:0000313" key="14">
    <source>
        <dbReference type="Proteomes" id="UP000235731"/>
    </source>
</evidence>
<reference evidence="13 14" key="1">
    <citation type="submission" date="2018-01" db="EMBL/GenBank/DDBJ databases">
        <title>Metagenomic assembled genomes from two thermal pools in the Uzon Caldera, Kamchatka, Russia.</title>
        <authorList>
            <person name="Wilkins L."/>
            <person name="Ettinger C."/>
        </authorList>
    </citation>
    <scope>NUCLEOTIDE SEQUENCE [LARGE SCALE GENOMIC DNA]</scope>
    <source>
        <strain evidence="13">ZAV-15</strain>
    </source>
</reference>
<dbReference type="Gene3D" id="1.20.120.1760">
    <property type="match status" value="1"/>
</dbReference>
<accession>A0A2N7PJC9</accession>
<dbReference type="PANTHER" id="PTHR14269:SF11">
    <property type="entry name" value="CDP-DIACYLGLYCEROL--GLYCEROL-3-PHOSPHATE 3-PHOSPHATIDYLTRANSFERASE"/>
    <property type="match status" value="1"/>
</dbReference>
<evidence type="ECO:0000313" key="13">
    <source>
        <dbReference type="EMBL" id="PMP62814.1"/>
    </source>
</evidence>
<evidence type="ECO:0000256" key="10">
    <source>
        <dbReference type="ARBA" id="ARBA00023264"/>
    </source>
</evidence>
<name>A0A2N7PJC9_9BACT</name>
<dbReference type="InterPro" id="IPR043130">
    <property type="entry name" value="CDP-OH_PTrfase_TM_dom"/>
</dbReference>
<dbReference type="PANTHER" id="PTHR14269">
    <property type="entry name" value="CDP-DIACYLGLYCEROL--GLYCEROL-3-PHOSPHATE 3-PHOSPHATIDYLTRANSFERASE-RELATED"/>
    <property type="match status" value="1"/>
</dbReference>
<evidence type="ECO:0000256" key="9">
    <source>
        <dbReference type="ARBA" id="ARBA00023209"/>
    </source>
</evidence>
<protein>
    <recommendedName>
        <fullName evidence="15">CDP-diacylglycerol--glycerol-3-phosphate 3-phosphatidyltransferase</fullName>
    </recommendedName>
</protein>
<dbReference type="InterPro" id="IPR048254">
    <property type="entry name" value="CDP_ALCOHOL_P_TRANSF_CS"/>
</dbReference>
<dbReference type="Pfam" id="PF01066">
    <property type="entry name" value="CDP-OH_P_transf"/>
    <property type="match status" value="1"/>
</dbReference>
<evidence type="ECO:0000256" key="6">
    <source>
        <dbReference type="ARBA" id="ARBA00022989"/>
    </source>
</evidence>
<dbReference type="InterPro" id="IPR050324">
    <property type="entry name" value="CDP-alcohol_PTase-I"/>
</dbReference>
<dbReference type="GO" id="GO:0046474">
    <property type="term" value="P:glycerophospholipid biosynthetic process"/>
    <property type="evidence" value="ECO:0007669"/>
    <property type="project" value="TreeGrafter"/>
</dbReference>
<comment type="subcellular location">
    <subcellularLocation>
        <location evidence="1">Membrane</location>
        <topology evidence="1">Multi-pass membrane protein</topology>
    </subcellularLocation>
</comment>
<feature type="transmembrane region" description="Helical" evidence="12">
    <location>
        <begin position="168"/>
        <end position="189"/>
    </location>
</feature>
<gene>
    <name evidence="13" type="ORF">C0197_03875</name>
</gene>
<comment type="caution">
    <text evidence="13">The sequence shown here is derived from an EMBL/GenBank/DDBJ whole genome shotgun (WGS) entry which is preliminary data.</text>
</comment>
<dbReference type="PROSITE" id="PS00379">
    <property type="entry name" value="CDP_ALCOHOL_P_TRANSF"/>
    <property type="match status" value="1"/>
</dbReference>
<evidence type="ECO:0000256" key="2">
    <source>
        <dbReference type="ARBA" id="ARBA00010441"/>
    </source>
</evidence>
<keyword evidence="7" id="KW-0443">Lipid metabolism</keyword>
<evidence type="ECO:0000256" key="3">
    <source>
        <dbReference type="ARBA" id="ARBA00022516"/>
    </source>
</evidence>
<evidence type="ECO:0000256" key="1">
    <source>
        <dbReference type="ARBA" id="ARBA00004141"/>
    </source>
</evidence>